<comment type="similarity">
    <text evidence="1">Belongs to the YciI family.</text>
</comment>
<dbReference type="AlphaFoldDB" id="A0A412ZBK6"/>
<evidence type="ECO:0000313" key="5">
    <source>
        <dbReference type="Proteomes" id="UP000283975"/>
    </source>
</evidence>
<gene>
    <name evidence="4" type="ORF">DW839_03365</name>
    <name evidence="3" type="ORF">DWW02_07485</name>
</gene>
<dbReference type="Proteomes" id="UP000283975">
    <property type="component" value="Unassembled WGS sequence"/>
</dbReference>
<accession>A0A412ZBK6</accession>
<dbReference type="SUPFAM" id="SSF54909">
    <property type="entry name" value="Dimeric alpha+beta barrel"/>
    <property type="match status" value="1"/>
</dbReference>
<feature type="domain" description="YCII-related" evidence="2">
    <location>
        <begin position="1"/>
        <end position="83"/>
    </location>
</feature>
<evidence type="ECO:0000313" key="3">
    <source>
        <dbReference type="EMBL" id="RGV77501.1"/>
    </source>
</evidence>
<dbReference type="Proteomes" id="UP000284543">
    <property type="component" value="Unassembled WGS sequence"/>
</dbReference>
<dbReference type="InterPro" id="IPR011008">
    <property type="entry name" value="Dimeric_a/b-barrel"/>
</dbReference>
<protein>
    <recommendedName>
        <fullName evidence="2">YCII-related domain-containing protein</fullName>
    </recommendedName>
</protein>
<proteinExistence type="inferred from homology"/>
<dbReference type="Pfam" id="PF03795">
    <property type="entry name" value="YCII"/>
    <property type="match status" value="1"/>
</dbReference>
<evidence type="ECO:0000313" key="4">
    <source>
        <dbReference type="EMBL" id="RHC57859.1"/>
    </source>
</evidence>
<dbReference type="EMBL" id="QRZM01000002">
    <property type="protein sequence ID" value="RGV77501.1"/>
    <property type="molecule type" value="Genomic_DNA"/>
</dbReference>
<evidence type="ECO:0000256" key="1">
    <source>
        <dbReference type="ARBA" id="ARBA00007689"/>
    </source>
</evidence>
<reference evidence="5 6" key="1">
    <citation type="submission" date="2018-08" db="EMBL/GenBank/DDBJ databases">
        <title>A genome reference for cultivated species of the human gut microbiota.</title>
        <authorList>
            <person name="Zou Y."/>
            <person name="Xue W."/>
            <person name="Luo G."/>
        </authorList>
    </citation>
    <scope>NUCLEOTIDE SEQUENCE [LARGE SCALE GENOMIC DNA]</scope>
    <source>
        <strain evidence="3 6">AF14-18</strain>
        <strain evidence="4 5">AM35-14</strain>
    </source>
</reference>
<evidence type="ECO:0000259" key="2">
    <source>
        <dbReference type="Pfam" id="PF03795"/>
    </source>
</evidence>
<sequence length="105" mass="11997">MKYFLVEGSIKDAGRMTDEIMNEHMACTRAAMERGMIFMSGLKADMSGGLSVMRAEHAGQLQDYLDNEPLFVHGIQEYRVVEFDAHYVNKDPEGWFGRKDEIVCE</sequence>
<organism evidence="3 6">
    <name type="scientific">Enterocloster bolteae</name>
    <dbReference type="NCBI Taxonomy" id="208479"/>
    <lineage>
        <taxon>Bacteria</taxon>
        <taxon>Bacillati</taxon>
        <taxon>Bacillota</taxon>
        <taxon>Clostridia</taxon>
        <taxon>Lachnospirales</taxon>
        <taxon>Lachnospiraceae</taxon>
        <taxon>Enterocloster</taxon>
    </lineage>
</organism>
<dbReference type="RefSeq" id="WP_118018052.1">
    <property type="nucleotide sequence ID" value="NZ_CAUHGS010000002.1"/>
</dbReference>
<name>A0A412ZBK6_9FIRM</name>
<evidence type="ECO:0000313" key="6">
    <source>
        <dbReference type="Proteomes" id="UP000284543"/>
    </source>
</evidence>
<dbReference type="InterPro" id="IPR005545">
    <property type="entry name" value="YCII"/>
</dbReference>
<dbReference type="Gene3D" id="3.30.70.1060">
    <property type="entry name" value="Dimeric alpha+beta barrel"/>
    <property type="match status" value="1"/>
</dbReference>
<comment type="caution">
    <text evidence="3">The sequence shown here is derived from an EMBL/GenBank/DDBJ whole genome shotgun (WGS) entry which is preliminary data.</text>
</comment>
<dbReference type="EMBL" id="QSHZ01000003">
    <property type="protein sequence ID" value="RHC57859.1"/>
    <property type="molecule type" value="Genomic_DNA"/>
</dbReference>